<dbReference type="SUPFAM" id="SSF53720">
    <property type="entry name" value="ALDH-like"/>
    <property type="match status" value="1"/>
</dbReference>
<comment type="similarity">
    <text evidence="1">Belongs to the aldehyde dehydrogenase family.</text>
</comment>
<dbReference type="InterPro" id="IPR016161">
    <property type="entry name" value="Ald_DH/histidinol_DH"/>
</dbReference>
<evidence type="ECO:0000313" key="5">
    <source>
        <dbReference type="EMBL" id="ORA20868.1"/>
    </source>
</evidence>
<evidence type="ECO:0000256" key="2">
    <source>
        <dbReference type="ARBA" id="ARBA00023002"/>
    </source>
</evidence>
<dbReference type="Proteomes" id="UP000192284">
    <property type="component" value="Unassembled WGS sequence"/>
</dbReference>
<sequence length="453" mass="48346">MRQIEAIGPDGPYRAQRREPVCYLSGEPLAELSMVPPIFAIQAVKKLRRASRLSHEQRLDAMRSATASFAHGCIDGMSARDYQRTVSKVTGTPIASVQIAVDGIEAAGMNLGWTSQQARPAAAVNDWRDPAAGFGSAVWTRRGDVFAVLSSGNTPAIHSAWFDAVAYGYRVVLRPSRREPFTPFRLVSAMHEAGLGDYVAFLPCGYDVADKLVELADVAMIYGGQSIVHRYGGNDRVLVQGPGRSKVLIGSDAAWQDAVDTVAHAATVSGGASCMCTTSVLVEGDPRSFATALAAKLSQIPSLSPEDPDAILTVRPCESARRIERCLRTAAEGATPVLGGDGVVDELPDGGAVLRPAVHLVDSWRAPQLGIELPFPCVWVGPWDRSAGVTPLRNSLVVVANTGDTELVDELLNEPSIRNVYVGDHPTTFSATGLPHDGYLGDFLMRTKASVNS</sequence>
<organism evidence="5 6">
    <name type="scientific">Mycobacterium angelicum</name>
    <dbReference type="NCBI Taxonomy" id="470074"/>
    <lineage>
        <taxon>Bacteria</taxon>
        <taxon>Bacillati</taxon>
        <taxon>Actinomycetota</taxon>
        <taxon>Actinomycetes</taxon>
        <taxon>Mycobacteriales</taxon>
        <taxon>Mycobacteriaceae</taxon>
        <taxon>Mycobacterium</taxon>
    </lineage>
</organism>
<dbReference type="Pfam" id="PF00171">
    <property type="entry name" value="Aldedh"/>
    <property type="match status" value="1"/>
</dbReference>
<protein>
    <submittedName>
        <fullName evidence="5">Aldehyde dehydrogenase</fullName>
    </submittedName>
</protein>
<keyword evidence="2" id="KW-0560">Oxidoreductase</keyword>
<dbReference type="EMBL" id="MVHE01000019">
    <property type="protein sequence ID" value="ORA20868.1"/>
    <property type="molecule type" value="Genomic_DNA"/>
</dbReference>
<evidence type="ECO:0000313" key="6">
    <source>
        <dbReference type="Proteomes" id="UP000192284"/>
    </source>
</evidence>
<evidence type="ECO:0000256" key="1">
    <source>
        <dbReference type="ARBA" id="ARBA00009986"/>
    </source>
</evidence>
<gene>
    <name evidence="5" type="ORF">BST12_14120</name>
</gene>
<dbReference type="RefSeq" id="WP_083113737.1">
    <property type="nucleotide sequence ID" value="NZ_JACKTS010000062.1"/>
</dbReference>
<evidence type="ECO:0000256" key="3">
    <source>
        <dbReference type="ARBA" id="ARBA00023027"/>
    </source>
</evidence>
<proteinExistence type="inferred from homology"/>
<dbReference type="InterPro" id="IPR016162">
    <property type="entry name" value="Ald_DH_N"/>
</dbReference>
<feature type="domain" description="Aldehyde dehydrogenase" evidence="4">
    <location>
        <begin position="145"/>
        <end position="358"/>
    </location>
</feature>
<accession>A0A1W9ZT96</accession>
<dbReference type="Gene3D" id="3.40.605.10">
    <property type="entry name" value="Aldehyde Dehydrogenase, Chain A, domain 1"/>
    <property type="match status" value="1"/>
</dbReference>
<keyword evidence="6" id="KW-1185">Reference proteome</keyword>
<dbReference type="Gene3D" id="3.40.309.10">
    <property type="entry name" value="Aldehyde Dehydrogenase, Chain A, domain 2"/>
    <property type="match status" value="1"/>
</dbReference>
<reference evidence="5 6" key="1">
    <citation type="submission" date="2017-02" db="EMBL/GenBank/DDBJ databases">
        <title>The new phylogeny of genus Mycobacterium.</title>
        <authorList>
            <person name="Tortoli E."/>
            <person name="Trovato A."/>
            <person name="Cirillo D.M."/>
        </authorList>
    </citation>
    <scope>NUCLEOTIDE SEQUENCE [LARGE SCALE GENOMIC DNA]</scope>
    <source>
        <strain evidence="5 6">DSM 45057</strain>
    </source>
</reference>
<dbReference type="GO" id="GO:0016620">
    <property type="term" value="F:oxidoreductase activity, acting on the aldehyde or oxo group of donors, NAD or NADP as acceptor"/>
    <property type="evidence" value="ECO:0007669"/>
    <property type="project" value="InterPro"/>
</dbReference>
<comment type="caution">
    <text evidence="5">The sequence shown here is derived from an EMBL/GenBank/DDBJ whole genome shotgun (WGS) entry which is preliminary data.</text>
</comment>
<dbReference type="AlphaFoldDB" id="A0A1W9ZT96"/>
<evidence type="ECO:0000259" key="4">
    <source>
        <dbReference type="Pfam" id="PF00171"/>
    </source>
</evidence>
<dbReference type="OrthoDB" id="229416at2"/>
<dbReference type="InterPro" id="IPR015590">
    <property type="entry name" value="Aldehyde_DH_dom"/>
</dbReference>
<dbReference type="PANTHER" id="PTHR43720">
    <property type="entry name" value="2-AMINOMUCONIC SEMIALDEHYDE DEHYDROGENASE"/>
    <property type="match status" value="1"/>
</dbReference>
<dbReference type="PANTHER" id="PTHR43720:SF2">
    <property type="entry name" value="2-AMINOMUCONIC SEMIALDEHYDE DEHYDROGENASE"/>
    <property type="match status" value="1"/>
</dbReference>
<name>A0A1W9ZT96_MYCAN</name>
<dbReference type="InterPro" id="IPR016163">
    <property type="entry name" value="Ald_DH_C"/>
</dbReference>
<keyword evidence="3" id="KW-0520">NAD</keyword>